<dbReference type="AlphaFoldDB" id="A0A1J5QCX6"/>
<evidence type="ECO:0000313" key="2">
    <source>
        <dbReference type="EMBL" id="OIQ75339.1"/>
    </source>
</evidence>
<sequence length="147" mass="15876">MLALVLLPALTPAWLLYVGLAFLLMVNCARGGLAALLMVHVRVIRQGHGGRLWRSYLALLASAALLLGGVVALVEMTYRLQQSDVLAAQLGFAGFAINVRQPLNWLMVLLIVASSGVLFALCRHRWLTRWHGLGQESTTHGHSGGVA</sequence>
<feature type="transmembrane region" description="Helical" evidence="1">
    <location>
        <begin position="53"/>
        <end position="74"/>
    </location>
</feature>
<reference evidence="2" key="1">
    <citation type="submission" date="2016-10" db="EMBL/GenBank/DDBJ databases">
        <title>Sequence of Gallionella enrichment culture.</title>
        <authorList>
            <person name="Poehlein A."/>
            <person name="Muehling M."/>
            <person name="Daniel R."/>
        </authorList>
    </citation>
    <scope>NUCLEOTIDE SEQUENCE</scope>
</reference>
<keyword evidence="1" id="KW-0472">Membrane</keyword>
<feature type="transmembrane region" description="Helical" evidence="1">
    <location>
        <begin position="103"/>
        <end position="122"/>
    </location>
</feature>
<protein>
    <submittedName>
        <fullName evidence="2">Uncharacterized protein</fullName>
    </submittedName>
</protein>
<name>A0A1J5QCX6_9ZZZZ</name>
<organism evidence="2">
    <name type="scientific">mine drainage metagenome</name>
    <dbReference type="NCBI Taxonomy" id="410659"/>
    <lineage>
        <taxon>unclassified sequences</taxon>
        <taxon>metagenomes</taxon>
        <taxon>ecological metagenomes</taxon>
    </lineage>
</organism>
<dbReference type="EMBL" id="MLJW01002198">
    <property type="protein sequence ID" value="OIQ75339.1"/>
    <property type="molecule type" value="Genomic_DNA"/>
</dbReference>
<gene>
    <name evidence="2" type="ORF">GALL_429970</name>
</gene>
<feature type="transmembrane region" description="Helical" evidence="1">
    <location>
        <begin position="14"/>
        <end position="41"/>
    </location>
</feature>
<evidence type="ECO:0000256" key="1">
    <source>
        <dbReference type="SAM" id="Phobius"/>
    </source>
</evidence>
<comment type="caution">
    <text evidence="2">The sequence shown here is derived from an EMBL/GenBank/DDBJ whole genome shotgun (WGS) entry which is preliminary data.</text>
</comment>
<keyword evidence="1" id="KW-0812">Transmembrane</keyword>
<keyword evidence="1" id="KW-1133">Transmembrane helix</keyword>
<proteinExistence type="predicted"/>
<accession>A0A1J5QCX6</accession>